<dbReference type="PANTHER" id="PTHR10492:SF57">
    <property type="entry name" value="ATP-DEPENDENT DNA HELICASE"/>
    <property type="match status" value="1"/>
</dbReference>
<comment type="caution">
    <text evidence="1">The sequence shown here is derived from an EMBL/GenBank/DDBJ whole genome shotgun (WGS) entry which is preliminary data.</text>
</comment>
<dbReference type="OrthoDB" id="272985at2759"/>
<gene>
    <name evidence="1" type="ORF">AVEN_126878_1</name>
</gene>
<evidence type="ECO:0000313" key="2">
    <source>
        <dbReference type="Proteomes" id="UP000499080"/>
    </source>
</evidence>
<dbReference type="EMBL" id="BGPR01000135">
    <property type="protein sequence ID" value="GBL97980.1"/>
    <property type="molecule type" value="Genomic_DNA"/>
</dbReference>
<evidence type="ECO:0000313" key="1">
    <source>
        <dbReference type="EMBL" id="GBL97980.1"/>
    </source>
</evidence>
<proteinExistence type="predicted"/>
<reference evidence="1 2" key="1">
    <citation type="journal article" date="2019" name="Sci. Rep.">
        <title>Orb-weaving spider Araneus ventricosus genome elucidates the spidroin gene catalogue.</title>
        <authorList>
            <person name="Kono N."/>
            <person name="Nakamura H."/>
            <person name="Ohtoshi R."/>
            <person name="Moran D.A.P."/>
            <person name="Shinohara A."/>
            <person name="Yoshida Y."/>
            <person name="Fujiwara M."/>
            <person name="Mori M."/>
            <person name="Tomita M."/>
            <person name="Arakawa K."/>
        </authorList>
    </citation>
    <scope>NUCLEOTIDE SEQUENCE [LARGE SCALE GENOMIC DNA]</scope>
</reference>
<dbReference type="Proteomes" id="UP000499080">
    <property type="component" value="Unassembled WGS sequence"/>
</dbReference>
<name>A0A4Y2C0H5_ARAVE</name>
<protein>
    <submittedName>
        <fullName evidence="1">Uncharacterized protein</fullName>
    </submittedName>
</protein>
<organism evidence="1 2">
    <name type="scientific">Araneus ventricosus</name>
    <name type="common">Orbweaver spider</name>
    <name type="synonym">Epeira ventricosa</name>
    <dbReference type="NCBI Taxonomy" id="182803"/>
    <lineage>
        <taxon>Eukaryota</taxon>
        <taxon>Metazoa</taxon>
        <taxon>Ecdysozoa</taxon>
        <taxon>Arthropoda</taxon>
        <taxon>Chelicerata</taxon>
        <taxon>Arachnida</taxon>
        <taxon>Araneae</taxon>
        <taxon>Araneomorphae</taxon>
        <taxon>Entelegynae</taxon>
        <taxon>Araneoidea</taxon>
        <taxon>Araneidae</taxon>
        <taxon>Araneus</taxon>
    </lineage>
</organism>
<keyword evidence="2" id="KW-1185">Reference proteome</keyword>
<dbReference type="PANTHER" id="PTHR10492">
    <property type="match status" value="1"/>
</dbReference>
<sequence length="100" mass="11253">MHSNAKNWKDCENSAGDEGNSVSQHFFDHSWLYQRAILAQRNEDVSVMNKQLLQELTGSVQVYKSIDTTCDTNKAVNYPAEFLNTLEPSGVPSHTLEGHQ</sequence>
<accession>A0A4Y2C0H5</accession>
<dbReference type="AlphaFoldDB" id="A0A4Y2C0H5"/>